<sequence length="445" mass="45628">MASISTGSSIDVNTLVSQLVAAERAPTDKRFSAIETTTKAQISAFGQLTSALSSLDSTIKRFDGDGALPGRKATVAADAGYTASAGATARLGSYSISVERLATAQKLQSAPLAKDTQLGHGRISIQVADGDAIDIDIAEGKGTLAQIRDAINAKSADNGFTATIVHGDAGDVLMLSATKTGTAGKLTVTTSGGDGGLGKLASSGGTMTEVVAANDAKVIVDGVVRTSSSNTITDGLDGVSLTLTKANPGTTFALDVASDASTLKASLLTLVSTYNTAMTQMRSLGQAGTDGKTAGTLVGDAMPRNIMQSLRSMVSASYGDLSKLGFKTAVDGSLSLDGAKFDAAIAADPNAISKLFGNEAPLGKQMRSLTANYVGTDNAIGSRTESLNKKLKDLTRQRDNYEVRIEKLTAQYRTQFTALDSLLSKLSSTSSYLSQQLSALSSSSS</sequence>
<keyword evidence="4 5" id="KW-0975">Bacterial flagellum</keyword>
<comment type="function">
    <text evidence="5">Required for morphogenesis and for the elongation of the flagellar filament by facilitating polymerization of the flagellin monomers at the tip of growing filament. Forms a capping structure, which prevents flagellin subunits (transported through the central channel of the flagellum) from leaking out without polymerization at the distal end.</text>
</comment>
<dbReference type="PANTHER" id="PTHR30288:SF0">
    <property type="entry name" value="FLAGELLAR HOOK-ASSOCIATED PROTEIN 2"/>
    <property type="match status" value="1"/>
</dbReference>
<comment type="caution">
    <text evidence="8">The sequence shown here is derived from an EMBL/GenBank/DDBJ whole genome shotgun (WGS) entry which is preliminary data.</text>
</comment>
<evidence type="ECO:0000313" key="9">
    <source>
        <dbReference type="Proteomes" id="UP000643403"/>
    </source>
</evidence>
<comment type="subcellular location">
    <subcellularLocation>
        <location evidence="5">Secreted</location>
    </subcellularLocation>
    <subcellularLocation>
        <location evidence="5">Bacterial flagellum</location>
    </subcellularLocation>
</comment>
<feature type="domain" description="Flagellar hook-associated protein 2 C-terminal" evidence="7">
    <location>
        <begin position="213"/>
        <end position="427"/>
    </location>
</feature>
<name>A0ABQ3BNX7_9GAMM</name>
<evidence type="ECO:0000259" key="7">
    <source>
        <dbReference type="Pfam" id="PF07195"/>
    </source>
</evidence>
<dbReference type="EMBL" id="BMXY01000001">
    <property type="protein sequence ID" value="GGZ52886.1"/>
    <property type="molecule type" value="Genomic_DNA"/>
</dbReference>
<dbReference type="RefSeq" id="WP_189446518.1">
    <property type="nucleotide sequence ID" value="NZ_BMXY01000001.1"/>
</dbReference>
<gene>
    <name evidence="8" type="primary">fliD</name>
    <name evidence="8" type="ORF">GCM10008101_02510</name>
</gene>
<feature type="coiled-coil region" evidence="5">
    <location>
        <begin position="384"/>
        <end position="411"/>
    </location>
</feature>
<dbReference type="Proteomes" id="UP000643403">
    <property type="component" value="Unassembled WGS sequence"/>
</dbReference>
<organism evidence="8 9">
    <name type="scientific">Cognatilysobacter xinjiangensis</name>
    <dbReference type="NCBI Taxonomy" id="546892"/>
    <lineage>
        <taxon>Bacteria</taxon>
        <taxon>Pseudomonadati</taxon>
        <taxon>Pseudomonadota</taxon>
        <taxon>Gammaproteobacteria</taxon>
        <taxon>Lysobacterales</taxon>
        <taxon>Lysobacteraceae</taxon>
        <taxon>Cognatilysobacter</taxon>
    </lineage>
</organism>
<feature type="domain" description="Flagellar hook-associated protein 2 N-terminal" evidence="6">
    <location>
        <begin position="8"/>
        <end position="105"/>
    </location>
</feature>
<protein>
    <recommendedName>
        <fullName evidence="5">Flagellar hook-associated protein 2</fullName>
        <shortName evidence="5">HAP2</shortName>
    </recommendedName>
    <alternativeName>
        <fullName evidence="5">Flagellar cap protein</fullName>
    </alternativeName>
</protein>
<comment type="subunit">
    <text evidence="2 5">Homopentamer.</text>
</comment>
<keyword evidence="5" id="KW-0964">Secreted</keyword>
<keyword evidence="8" id="KW-0966">Cell projection</keyword>
<evidence type="ECO:0000313" key="8">
    <source>
        <dbReference type="EMBL" id="GGZ52886.1"/>
    </source>
</evidence>
<dbReference type="PANTHER" id="PTHR30288">
    <property type="entry name" value="FLAGELLAR CAP/ASSEMBLY PROTEIN FLID"/>
    <property type="match status" value="1"/>
</dbReference>
<comment type="similarity">
    <text evidence="1 5">Belongs to the FliD family.</text>
</comment>
<keyword evidence="3 5" id="KW-0175">Coiled coil</keyword>
<dbReference type="InterPro" id="IPR003481">
    <property type="entry name" value="FliD_N"/>
</dbReference>
<evidence type="ECO:0000256" key="3">
    <source>
        <dbReference type="ARBA" id="ARBA00023054"/>
    </source>
</evidence>
<dbReference type="InterPro" id="IPR010809">
    <property type="entry name" value="FliD_C"/>
</dbReference>
<accession>A0ABQ3BNX7</accession>
<keyword evidence="8" id="KW-0969">Cilium</keyword>
<dbReference type="InterPro" id="IPR040026">
    <property type="entry name" value="FliD"/>
</dbReference>
<dbReference type="Pfam" id="PF07195">
    <property type="entry name" value="FliD_C"/>
    <property type="match status" value="1"/>
</dbReference>
<evidence type="ECO:0000256" key="4">
    <source>
        <dbReference type="ARBA" id="ARBA00023143"/>
    </source>
</evidence>
<keyword evidence="9" id="KW-1185">Reference proteome</keyword>
<keyword evidence="8" id="KW-0282">Flagellum</keyword>
<dbReference type="Pfam" id="PF02465">
    <property type="entry name" value="FliD_N"/>
    <property type="match status" value="1"/>
</dbReference>
<evidence type="ECO:0000256" key="2">
    <source>
        <dbReference type="ARBA" id="ARBA00011255"/>
    </source>
</evidence>
<proteinExistence type="inferred from homology"/>
<evidence type="ECO:0000256" key="1">
    <source>
        <dbReference type="ARBA" id="ARBA00009764"/>
    </source>
</evidence>
<reference evidence="9" key="1">
    <citation type="journal article" date="2019" name="Int. J. Syst. Evol. Microbiol.">
        <title>The Global Catalogue of Microorganisms (GCM) 10K type strain sequencing project: providing services to taxonomists for standard genome sequencing and annotation.</title>
        <authorList>
            <consortium name="The Broad Institute Genomics Platform"/>
            <consortium name="The Broad Institute Genome Sequencing Center for Infectious Disease"/>
            <person name="Wu L."/>
            <person name="Ma J."/>
        </authorList>
    </citation>
    <scope>NUCLEOTIDE SEQUENCE [LARGE SCALE GENOMIC DNA]</scope>
    <source>
        <strain evidence="9">KCTC 22558</strain>
    </source>
</reference>
<evidence type="ECO:0000259" key="6">
    <source>
        <dbReference type="Pfam" id="PF02465"/>
    </source>
</evidence>
<evidence type="ECO:0000256" key="5">
    <source>
        <dbReference type="RuleBase" id="RU362066"/>
    </source>
</evidence>